<dbReference type="STRING" id="50429.A0A2B4RNL9"/>
<evidence type="ECO:0000313" key="3">
    <source>
        <dbReference type="Proteomes" id="UP000225706"/>
    </source>
</evidence>
<feature type="compositionally biased region" description="Basic and acidic residues" evidence="1">
    <location>
        <begin position="27"/>
        <end position="39"/>
    </location>
</feature>
<feature type="region of interest" description="Disordered" evidence="1">
    <location>
        <begin position="1"/>
        <end position="65"/>
    </location>
</feature>
<reference evidence="3" key="1">
    <citation type="journal article" date="2017" name="bioRxiv">
        <title>Comparative analysis of the genomes of Stylophora pistillata and Acropora digitifera provides evidence for extensive differences between species of corals.</title>
        <authorList>
            <person name="Voolstra C.R."/>
            <person name="Li Y."/>
            <person name="Liew Y.J."/>
            <person name="Baumgarten S."/>
            <person name="Zoccola D."/>
            <person name="Flot J.-F."/>
            <person name="Tambutte S."/>
            <person name="Allemand D."/>
            <person name="Aranda M."/>
        </authorList>
    </citation>
    <scope>NUCLEOTIDE SEQUENCE [LARGE SCALE GENOMIC DNA]</scope>
</reference>
<evidence type="ECO:0000256" key="1">
    <source>
        <dbReference type="SAM" id="MobiDB-lite"/>
    </source>
</evidence>
<feature type="compositionally biased region" description="Polar residues" evidence="1">
    <location>
        <begin position="396"/>
        <end position="407"/>
    </location>
</feature>
<feature type="compositionally biased region" description="Polar residues" evidence="1">
    <location>
        <begin position="426"/>
        <end position="445"/>
    </location>
</feature>
<gene>
    <name evidence="2" type="ORF">AWC38_SpisGene16860</name>
</gene>
<dbReference type="Proteomes" id="UP000225706">
    <property type="component" value="Unassembled WGS sequence"/>
</dbReference>
<name>A0A2B4RNL9_STYPI</name>
<feature type="region of interest" description="Disordered" evidence="1">
    <location>
        <begin position="396"/>
        <end position="460"/>
    </location>
</feature>
<dbReference type="OrthoDB" id="542946at2759"/>
<dbReference type="EMBL" id="LSMT01000394">
    <property type="protein sequence ID" value="PFX18766.1"/>
    <property type="molecule type" value="Genomic_DNA"/>
</dbReference>
<accession>A0A2B4RNL9</accession>
<sequence length="1200" mass="135771">MESGRPRFGRSRGSRNADSEQATTEAYDGRDRIRNRDNNEPFVPVSEDGVRTSSPTCEVPGTASSRWSSLSRSTLTLARATTSGKERNDIINEYYDETGVVAVIESWIKQLVDKKELPYNPYVDLVWQARQCAERFHLFEEENTSVLEKIENQVFSVGSYISRTQDSPAHWGLSAILHVVNTEFLSQFDYLLSSMNSDVSTEDSEDYLFILQKPLPVLIGPCVFGGGLYPVKNTEDIEIRMEYAISGPGIDQASEIFATAVIRDLQLMIEADTHILLGFTIPVEDVRNRGRWIDEFWTNQNIDEVKDQFLMLLKSATSAQKIASAQCMFRMQPEKQVFRRGCKQYNLNFTKTEGERSRPMSVCPYQSAHEGVFSTRSNIKEYLSWFASLDEAHEQQSLVTPATNTRTGSHDTGRSRRNRSRNTSNLQPQSSAVTRVTSQAASRVTSEGDDSQPAMGPYGDEPMGAMKTYLSGKILDLADETDFFRMLHYVILLTLLNREDGESQDCLVEAYRLMRSTAYQLHLVMQQNHVLQDLVTFFTSCGMGASDILQTHFMTYRHSLKDFFCNSLKEKSKDFLYCGNKLLNMLDAMTVINPHLDGKTSTGSLPLSVEVSRGLEVINRYCETIFLGLIDIALSCCSSLMKYFPPVKKKNSLMVQHSFGHGVEKADIITQDKLLLSVDEQAKTVAAPAVIAKETVLMQYIADSKLDQVFHEFLVDLVTDEECIPPNPYPRLTSELSVAALKMELFGEKPAKLLSKLVTTSVQPIDADNLVHHIPGIEAYGTVSAVAALDGRHYNTLRSTLHSLANKVSTRMTVAGFSTVVDLAVCGFSPIYGRMMPYLHDVDLEEHYFVQGPSHRKAEAIQHFAKLVYEHLVDFSEKEDVLFLGFYLGGETLRRSLHDIVPPQRKKTFLLQLISSVKSKQSLYLRVYVAFDWRLVMVKKTFCLHLLHGQEQGYERFYNSSSNPLAFYQIVFSRQDAALLYTRCCGPQDRTDPCKGENLVLSLVHVDHYIERAKEEDDLLAVYRWLMVKSLISKHKSYLLEAWRMFHSVAFQLEYLCTVNRTLQSLVNEEVSRAFRPVLDDDERTSLLDASALSSMVTAYCDKLERVLSRRTAFTPNGFLPRLRDKIRLVTSTNPVSRTLNLLISSKTPVILQEINELLQPLVDAAAHNVHLACPEIHRALKSVEVDVTGRNSRMLTEQK</sequence>
<comment type="caution">
    <text evidence="2">The sequence shown here is derived from an EMBL/GenBank/DDBJ whole genome shotgun (WGS) entry which is preliminary data.</text>
</comment>
<proteinExistence type="predicted"/>
<dbReference type="AlphaFoldDB" id="A0A2B4RNL9"/>
<evidence type="ECO:0000313" key="2">
    <source>
        <dbReference type="EMBL" id="PFX18766.1"/>
    </source>
</evidence>
<keyword evidence="3" id="KW-1185">Reference proteome</keyword>
<organism evidence="2 3">
    <name type="scientific">Stylophora pistillata</name>
    <name type="common">Smooth cauliflower coral</name>
    <dbReference type="NCBI Taxonomy" id="50429"/>
    <lineage>
        <taxon>Eukaryota</taxon>
        <taxon>Metazoa</taxon>
        <taxon>Cnidaria</taxon>
        <taxon>Anthozoa</taxon>
        <taxon>Hexacorallia</taxon>
        <taxon>Scleractinia</taxon>
        <taxon>Astrocoeniina</taxon>
        <taxon>Pocilloporidae</taxon>
        <taxon>Stylophora</taxon>
    </lineage>
</organism>
<protein>
    <submittedName>
        <fullName evidence="2">Uncharacterized protein</fullName>
    </submittedName>
</protein>